<dbReference type="RefSeq" id="WP_054639363.1">
    <property type="nucleotide sequence ID" value="NZ_BBAL01000004.1"/>
</dbReference>
<dbReference type="Proteomes" id="UP000218181">
    <property type="component" value="Unassembled WGS sequence"/>
</dbReference>
<dbReference type="STRING" id="1291764.GCA_001311235_01539"/>
<evidence type="ECO:0000259" key="2">
    <source>
        <dbReference type="PROSITE" id="PS50943"/>
    </source>
</evidence>
<name>A0A2A5RIL6_9LACT</name>
<dbReference type="PANTHER" id="PTHR46558:SF11">
    <property type="entry name" value="HTH-TYPE TRANSCRIPTIONAL REGULATOR XRE"/>
    <property type="match status" value="1"/>
</dbReference>
<dbReference type="EMBL" id="JXJU01000017">
    <property type="protein sequence ID" value="PCR98924.1"/>
    <property type="molecule type" value="Genomic_DNA"/>
</dbReference>
<reference evidence="3 4" key="1">
    <citation type="submission" date="2014-12" db="EMBL/GenBank/DDBJ databases">
        <title>Draft genome sequences of 10 type strains of Lactococcus.</title>
        <authorList>
            <person name="Sun Z."/>
            <person name="Zhong Z."/>
            <person name="Liu W."/>
            <person name="Zhang W."/>
            <person name="Zhang H."/>
        </authorList>
    </citation>
    <scope>NUCLEOTIDE SEQUENCE [LARGE SCALE GENOMIC DNA]</scope>
    <source>
        <strain evidence="3 4">JCM 16395</strain>
    </source>
</reference>
<dbReference type="SMART" id="SM00530">
    <property type="entry name" value="HTH_XRE"/>
    <property type="match status" value="2"/>
</dbReference>
<protein>
    <recommendedName>
        <fullName evidence="2">HTH cro/C1-type domain-containing protein</fullName>
    </recommendedName>
</protein>
<dbReference type="Gene3D" id="1.10.260.40">
    <property type="entry name" value="lambda repressor-like DNA-binding domains"/>
    <property type="match status" value="2"/>
</dbReference>
<evidence type="ECO:0000313" key="3">
    <source>
        <dbReference type="EMBL" id="PCR98924.1"/>
    </source>
</evidence>
<dbReference type="InterPro" id="IPR001387">
    <property type="entry name" value="Cro/C1-type_HTH"/>
</dbReference>
<sequence>MNKIQELRKEKHLTLLELAKIFNEQNVLDRDGKTLKITDGQISKYENNLLSPRHDEIWEALSDILEVPITYLLGYGDTKNNSAVIIGQRIKTIRLNKGLTLEEFGKLFGAGKSNVSKWEKGLTIPTPERLKQIAELANITVEELTKSSDLVSLTQNEYNHLKEIERKYNEIKRLVDD</sequence>
<dbReference type="PROSITE" id="PS50943">
    <property type="entry name" value="HTH_CROC1"/>
    <property type="match status" value="2"/>
</dbReference>
<dbReference type="InterPro" id="IPR010982">
    <property type="entry name" value="Lambda_DNA-bd_dom_sf"/>
</dbReference>
<dbReference type="Pfam" id="PF01381">
    <property type="entry name" value="HTH_3"/>
    <property type="match status" value="1"/>
</dbReference>
<keyword evidence="1" id="KW-0238">DNA-binding</keyword>
<gene>
    <name evidence="3" type="ORF">RT41_GL000612</name>
</gene>
<dbReference type="PANTHER" id="PTHR46558">
    <property type="entry name" value="TRACRIPTIONAL REGULATORY PROTEIN-RELATED-RELATED"/>
    <property type="match status" value="1"/>
</dbReference>
<keyword evidence="4" id="KW-1185">Reference proteome</keyword>
<dbReference type="CDD" id="cd00093">
    <property type="entry name" value="HTH_XRE"/>
    <property type="match status" value="2"/>
</dbReference>
<proteinExistence type="predicted"/>
<evidence type="ECO:0000256" key="1">
    <source>
        <dbReference type="ARBA" id="ARBA00023125"/>
    </source>
</evidence>
<comment type="caution">
    <text evidence="3">The sequence shown here is derived from an EMBL/GenBank/DDBJ whole genome shotgun (WGS) entry which is preliminary data.</text>
</comment>
<accession>A0A2A5RIL6</accession>
<evidence type="ECO:0000313" key="4">
    <source>
        <dbReference type="Proteomes" id="UP000218181"/>
    </source>
</evidence>
<dbReference type="OrthoDB" id="2055733at2"/>
<dbReference type="AlphaFoldDB" id="A0A2A5RIL6"/>
<feature type="domain" description="HTH cro/C1-type" evidence="2">
    <location>
        <begin position="4"/>
        <end position="72"/>
    </location>
</feature>
<dbReference type="GO" id="GO:0003677">
    <property type="term" value="F:DNA binding"/>
    <property type="evidence" value="ECO:0007669"/>
    <property type="project" value="UniProtKB-KW"/>
</dbReference>
<organism evidence="3 4">
    <name type="scientific">Lactococcus fujiensis JCM 16395</name>
    <dbReference type="NCBI Taxonomy" id="1291764"/>
    <lineage>
        <taxon>Bacteria</taxon>
        <taxon>Bacillati</taxon>
        <taxon>Bacillota</taxon>
        <taxon>Bacilli</taxon>
        <taxon>Lactobacillales</taxon>
        <taxon>Streptococcaceae</taxon>
        <taxon>Lactococcus</taxon>
    </lineage>
</organism>
<feature type="domain" description="HTH cro/C1-type" evidence="2">
    <location>
        <begin position="90"/>
        <end position="144"/>
    </location>
</feature>
<dbReference type="SUPFAM" id="SSF47413">
    <property type="entry name" value="lambda repressor-like DNA-binding domains"/>
    <property type="match status" value="2"/>
</dbReference>